<dbReference type="InterPro" id="IPR011006">
    <property type="entry name" value="CheY-like_superfamily"/>
</dbReference>
<dbReference type="Proteomes" id="UP000468901">
    <property type="component" value="Unassembled WGS sequence"/>
</dbReference>
<dbReference type="SUPFAM" id="SSF52172">
    <property type="entry name" value="CheY-like"/>
    <property type="match status" value="1"/>
</dbReference>
<dbReference type="InterPro" id="IPR050595">
    <property type="entry name" value="Bact_response_regulator"/>
</dbReference>
<dbReference type="Pfam" id="PF00072">
    <property type="entry name" value="Response_reg"/>
    <property type="match status" value="1"/>
</dbReference>
<dbReference type="Gene3D" id="3.40.50.2300">
    <property type="match status" value="1"/>
</dbReference>
<dbReference type="PANTHER" id="PTHR44591:SF3">
    <property type="entry name" value="RESPONSE REGULATORY DOMAIN-CONTAINING PROTEIN"/>
    <property type="match status" value="1"/>
</dbReference>
<sequence>MKASRVLVVEDDALIGTYLAELLTAMGHMVCAVETTETGAVAASKQYKPDLMIVDVKLGNGSGIAAVDEILRSGFVPHVFVSGHILAVQTLRPDAIILQKPYSGPQLARAIQRALGITPPC</sequence>
<dbReference type="PANTHER" id="PTHR44591">
    <property type="entry name" value="STRESS RESPONSE REGULATOR PROTEIN 1"/>
    <property type="match status" value="1"/>
</dbReference>
<evidence type="ECO:0000256" key="2">
    <source>
        <dbReference type="ARBA" id="ARBA00023015"/>
    </source>
</evidence>
<evidence type="ECO:0000256" key="1">
    <source>
        <dbReference type="ARBA" id="ARBA00022553"/>
    </source>
</evidence>
<comment type="caution">
    <text evidence="6">The sequence shown here is derived from an EMBL/GenBank/DDBJ whole genome shotgun (WGS) entry which is preliminary data.</text>
</comment>
<keyword evidence="2" id="KW-0805">Transcription regulation</keyword>
<dbReference type="GO" id="GO:0000160">
    <property type="term" value="P:phosphorelay signal transduction system"/>
    <property type="evidence" value="ECO:0007669"/>
    <property type="project" value="InterPro"/>
</dbReference>
<dbReference type="SMART" id="SM00448">
    <property type="entry name" value="REC"/>
    <property type="match status" value="1"/>
</dbReference>
<evidence type="ECO:0000256" key="4">
    <source>
        <dbReference type="PROSITE-ProRule" id="PRU00169"/>
    </source>
</evidence>
<evidence type="ECO:0000313" key="6">
    <source>
        <dbReference type="EMBL" id="KAB7739164.1"/>
    </source>
</evidence>
<protein>
    <submittedName>
        <fullName evidence="6">Response regulator</fullName>
    </submittedName>
</protein>
<dbReference type="EMBL" id="WESC01000012">
    <property type="protein sequence ID" value="KAB7739164.1"/>
    <property type="molecule type" value="Genomic_DNA"/>
</dbReference>
<keyword evidence="1 4" id="KW-0597">Phosphoprotein</keyword>
<accession>A0A6N6VKS2</accession>
<feature type="domain" description="Response regulatory" evidence="5">
    <location>
        <begin position="5"/>
        <end position="115"/>
    </location>
</feature>
<proteinExistence type="predicted"/>
<evidence type="ECO:0000256" key="3">
    <source>
        <dbReference type="ARBA" id="ARBA00023163"/>
    </source>
</evidence>
<name>A0A6N6VKS2_9HYPH</name>
<dbReference type="PROSITE" id="PS50110">
    <property type="entry name" value="RESPONSE_REGULATORY"/>
    <property type="match status" value="1"/>
</dbReference>
<dbReference type="InterPro" id="IPR001789">
    <property type="entry name" value="Sig_transdc_resp-reg_receiver"/>
</dbReference>
<evidence type="ECO:0000259" key="5">
    <source>
        <dbReference type="PROSITE" id="PS50110"/>
    </source>
</evidence>
<evidence type="ECO:0000313" key="7">
    <source>
        <dbReference type="Proteomes" id="UP000468901"/>
    </source>
</evidence>
<keyword evidence="3" id="KW-0804">Transcription</keyword>
<reference evidence="6 7" key="1">
    <citation type="submission" date="2019-09" db="EMBL/GenBank/DDBJ databases">
        <title>Parvibaculum sedimenti sp. nov., isolated from sediment.</title>
        <authorList>
            <person name="Wang Y."/>
        </authorList>
    </citation>
    <scope>NUCLEOTIDE SEQUENCE [LARGE SCALE GENOMIC DNA]</scope>
    <source>
        <strain evidence="6 7">HXT-9</strain>
    </source>
</reference>
<gene>
    <name evidence="6" type="ORF">F2P47_13155</name>
</gene>
<feature type="modified residue" description="4-aspartylphosphate" evidence="4">
    <location>
        <position position="55"/>
    </location>
</feature>
<organism evidence="6 7">
    <name type="scientific">Parvibaculum sedimenti</name>
    <dbReference type="NCBI Taxonomy" id="2608632"/>
    <lineage>
        <taxon>Bacteria</taxon>
        <taxon>Pseudomonadati</taxon>
        <taxon>Pseudomonadota</taxon>
        <taxon>Alphaproteobacteria</taxon>
        <taxon>Hyphomicrobiales</taxon>
        <taxon>Parvibaculaceae</taxon>
        <taxon>Parvibaculum</taxon>
    </lineage>
</organism>
<dbReference type="RefSeq" id="WP_152216836.1">
    <property type="nucleotide sequence ID" value="NZ_JBAQYD010000159.1"/>
</dbReference>
<dbReference type="AlphaFoldDB" id="A0A6N6VKS2"/>
<keyword evidence="7" id="KW-1185">Reference proteome</keyword>